<dbReference type="SUPFAM" id="SSF89260">
    <property type="entry name" value="Collagen-binding domain"/>
    <property type="match status" value="1"/>
</dbReference>
<reference evidence="1 2" key="1">
    <citation type="submission" date="2020-08" db="EMBL/GenBank/DDBJ databases">
        <title>Draft genome sequencing of an Anaerocolumna strain isolated from anoxic soil subjected to BSD treatment.</title>
        <authorList>
            <person name="Uek A."/>
            <person name="Tonouchi A."/>
        </authorList>
    </citation>
    <scope>NUCLEOTIDE SEQUENCE [LARGE SCALE GENOMIC DNA]</scope>
    <source>
        <strain evidence="1 2">CTTW</strain>
    </source>
</reference>
<dbReference type="RefSeq" id="WP_185259403.1">
    <property type="nucleotide sequence ID" value="NZ_AP023368.1"/>
</dbReference>
<protein>
    <recommendedName>
        <fullName evidence="3">Peptidase C-terminal archaeal/bacterial domain-containing protein</fullName>
    </recommendedName>
</protein>
<organism evidence="1 2">
    <name type="scientific">Anaerocolumna chitinilytica</name>
    <dbReference type="NCBI Taxonomy" id="1727145"/>
    <lineage>
        <taxon>Bacteria</taxon>
        <taxon>Bacillati</taxon>
        <taxon>Bacillota</taxon>
        <taxon>Clostridia</taxon>
        <taxon>Lachnospirales</taxon>
        <taxon>Lachnospiraceae</taxon>
        <taxon>Anaerocolumna</taxon>
    </lineage>
</organism>
<dbReference type="EMBL" id="AP023368">
    <property type="protein sequence ID" value="BCJ99125.1"/>
    <property type="molecule type" value="Genomic_DNA"/>
</dbReference>
<evidence type="ECO:0008006" key="3">
    <source>
        <dbReference type="Google" id="ProtNLM"/>
    </source>
</evidence>
<dbReference type="Proteomes" id="UP000515703">
    <property type="component" value="Chromosome"/>
</dbReference>
<reference evidence="1 2" key="2">
    <citation type="submission" date="2020-08" db="EMBL/GenBank/DDBJ databases">
        <authorList>
            <person name="Ueki A."/>
            <person name="Tonouchi A."/>
        </authorList>
    </citation>
    <scope>NUCLEOTIDE SEQUENCE [LARGE SCALE GENOMIC DNA]</scope>
    <source>
        <strain evidence="1 2">CTTW</strain>
    </source>
</reference>
<name>A0A7I8DPX4_9FIRM</name>
<proteinExistence type="predicted"/>
<dbReference type="Gene3D" id="2.60.120.380">
    <property type="match status" value="2"/>
</dbReference>
<accession>A0A7I8DPX4</accession>
<gene>
    <name evidence="1" type="ORF">bsdcttw_21660</name>
</gene>
<dbReference type="KEGG" id="acht:bsdcttw_21660"/>
<evidence type="ECO:0000313" key="2">
    <source>
        <dbReference type="Proteomes" id="UP000515703"/>
    </source>
</evidence>
<dbReference type="AlphaFoldDB" id="A0A7I8DPX4"/>
<evidence type="ECO:0000313" key="1">
    <source>
        <dbReference type="EMBL" id="BCJ99125.1"/>
    </source>
</evidence>
<keyword evidence="2" id="KW-1185">Reference proteome</keyword>
<sequence>MVKKLTKKLTGGKGVLLLVLITAMFLVSQGIVKAQTAQIVDKTTGQTVTEMKIHTLTAGDKADVAKGEKYELNLSSDAKELVVPLKAEDAGVFQVLFKDETENIDVEFYSDAACTTPLDYNEYNAYGIIPKAGTYYVKFVNSYGDYGAEDVVNLKADFSCQLYPGAAELKAGKWQAAGVTDYTKPVYFKVSVKKAVLLSVDFQAENTNSYITLCNSSKKALTEDMTVSGIEGKKAIVVKAGTYYLKVTTNAWWVRLKTSVQSVSDSSGSSKSKATALSLGAAKGGVFYLDDKTSKNEWFKFTLTKPTKVDLVVSGNVSAGYINYELTSSAIGGKLTGYLSDVGGSDRKQLVYYEDKKLKESLPAGTYYIRLYKNSAKSCGNYYVKAVKR</sequence>